<dbReference type="STRING" id="299262.BWR18_04065"/>
<reference evidence="1 2" key="1">
    <citation type="submission" date="2017-01" db="EMBL/GenBank/DDBJ databases">
        <title>Complete genome of Tateyamaria omphalii DOK1-4 isolated from seawater in Dokdo.</title>
        <authorList>
            <person name="Kim J.H."/>
            <person name="Chi W.-J."/>
        </authorList>
    </citation>
    <scope>NUCLEOTIDE SEQUENCE [LARGE SCALE GENOMIC DNA]</scope>
    <source>
        <strain evidence="1 2">DOK1-4</strain>
    </source>
</reference>
<dbReference type="AlphaFoldDB" id="A0A1P8MS99"/>
<dbReference type="KEGG" id="tom:BWR18_04065"/>
<accession>A0A1P8MS99</accession>
<proteinExistence type="predicted"/>
<dbReference type="EMBL" id="CP019312">
    <property type="protein sequence ID" value="APX10956.1"/>
    <property type="molecule type" value="Genomic_DNA"/>
</dbReference>
<organism evidence="1 2">
    <name type="scientific">Tateyamaria omphalii</name>
    <dbReference type="NCBI Taxonomy" id="299262"/>
    <lineage>
        <taxon>Bacteria</taxon>
        <taxon>Pseudomonadati</taxon>
        <taxon>Pseudomonadota</taxon>
        <taxon>Alphaproteobacteria</taxon>
        <taxon>Rhodobacterales</taxon>
        <taxon>Roseobacteraceae</taxon>
        <taxon>Tateyamaria</taxon>
    </lineage>
</organism>
<gene>
    <name evidence="1" type="ORF">BWR18_04065</name>
</gene>
<evidence type="ECO:0000313" key="1">
    <source>
        <dbReference type="EMBL" id="APX10956.1"/>
    </source>
</evidence>
<keyword evidence="2" id="KW-1185">Reference proteome</keyword>
<sequence length="165" mass="18520">MAAIAMPDLRRPAHLITPAYEDNGLFRSPVRRITVGLVPQAHRNNRQDLVVRGFLPDGAVIEVVFAGRRNRHALGIEQRLRALLFHARAKTPGWRAEGVDTVQLPLRVEGVWRSRFTRDAWGCETRHHQLIAARWALFDDAGVAHLFGEAPVHLAAPRPVQIDGQ</sequence>
<evidence type="ECO:0000313" key="2">
    <source>
        <dbReference type="Proteomes" id="UP000186336"/>
    </source>
</evidence>
<protein>
    <submittedName>
        <fullName evidence="1">Uncharacterized protein</fullName>
    </submittedName>
</protein>
<dbReference type="Proteomes" id="UP000186336">
    <property type="component" value="Chromosome"/>
</dbReference>
<name>A0A1P8MS99_9RHOB</name>